<accession>Q6BT94</accession>
<dbReference type="HOGENOM" id="CLU_2704756_0_0_1"/>
<dbReference type="VEuPathDB" id="FungiDB:DEHA2D02486g"/>
<dbReference type="KEGG" id="dha:DEHA2D02486g"/>
<evidence type="ECO:0000313" key="2">
    <source>
        <dbReference type="Proteomes" id="UP000000599"/>
    </source>
</evidence>
<dbReference type="InParanoid" id="Q6BT94"/>
<evidence type="ECO:0000313" key="1">
    <source>
        <dbReference type="EMBL" id="CAG86708.2"/>
    </source>
</evidence>
<gene>
    <name evidence="1" type="ordered locus">DEHA2D02486g</name>
</gene>
<sequence>MASPTEICVKSAKFESITGYISLYAGIFVASGSVEVTKKSNNWLTSILVHSDNSTPHLRYIPSETFAYDRAKG</sequence>
<dbReference type="GeneID" id="2901371"/>
<keyword evidence="2" id="KW-1185">Reference proteome</keyword>
<dbReference type="Proteomes" id="UP000000599">
    <property type="component" value="Chromosome D"/>
</dbReference>
<dbReference type="RefSeq" id="XP_458576.2">
    <property type="nucleotide sequence ID" value="XM_458576.1"/>
</dbReference>
<reference evidence="1 2" key="1">
    <citation type="journal article" date="2004" name="Nature">
        <title>Genome evolution in yeasts.</title>
        <authorList>
            <consortium name="Genolevures"/>
            <person name="Dujon B."/>
            <person name="Sherman D."/>
            <person name="Fischer G."/>
            <person name="Durrens P."/>
            <person name="Casaregola S."/>
            <person name="Lafontaine I."/>
            <person name="de Montigny J."/>
            <person name="Marck C."/>
            <person name="Neuveglise C."/>
            <person name="Talla E."/>
            <person name="Goffard N."/>
            <person name="Frangeul L."/>
            <person name="Aigle M."/>
            <person name="Anthouard V."/>
            <person name="Babour A."/>
            <person name="Barbe V."/>
            <person name="Barnay S."/>
            <person name="Blanchin S."/>
            <person name="Beckerich J.M."/>
            <person name="Beyne E."/>
            <person name="Bleykasten C."/>
            <person name="Boisrame A."/>
            <person name="Boyer J."/>
            <person name="Cattolico L."/>
            <person name="Confanioleri F."/>
            <person name="de Daruvar A."/>
            <person name="Despons L."/>
            <person name="Fabre E."/>
            <person name="Fairhead C."/>
            <person name="Ferry-Dumazet H."/>
            <person name="Groppi A."/>
            <person name="Hantraye F."/>
            <person name="Hennequin C."/>
            <person name="Jauniaux N."/>
            <person name="Joyet P."/>
            <person name="Kachouri R."/>
            <person name="Kerrest A."/>
            <person name="Koszul R."/>
            <person name="Lemaire M."/>
            <person name="Lesur I."/>
            <person name="Ma L."/>
            <person name="Muller H."/>
            <person name="Nicaud J.M."/>
            <person name="Nikolski M."/>
            <person name="Oztas S."/>
            <person name="Ozier-Kalogeropoulos O."/>
            <person name="Pellenz S."/>
            <person name="Potier S."/>
            <person name="Richard G.F."/>
            <person name="Straub M.L."/>
            <person name="Suleau A."/>
            <person name="Swennene D."/>
            <person name="Tekaia F."/>
            <person name="Wesolowski-Louvel M."/>
            <person name="Westhof E."/>
            <person name="Wirth B."/>
            <person name="Zeniou-Meyer M."/>
            <person name="Zivanovic I."/>
            <person name="Bolotin-Fukuhara M."/>
            <person name="Thierry A."/>
            <person name="Bouchier C."/>
            <person name="Caudron B."/>
            <person name="Scarpelli C."/>
            <person name="Gaillardin C."/>
            <person name="Weissenbach J."/>
            <person name="Wincker P."/>
            <person name="Souciet J.L."/>
        </authorList>
    </citation>
    <scope>NUCLEOTIDE SEQUENCE [LARGE SCALE GENOMIC DNA]</scope>
    <source>
        <strain evidence="2">ATCC 36239 / CBS 767 / BCRC 21394 / JCM 1990 / NBRC 0083 / IGC 2968</strain>
    </source>
</reference>
<protein>
    <submittedName>
        <fullName evidence="1">DEHA2D02486p</fullName>
    </submittedName>
</protein>
<proteinExistence type="predicted"/>
<dbReference type="AlphaFoldDB" id="Q6BT94"/>
<organism evidence="1 2">
    <name type="scientific">Debaryomyces hansenii (strain ATCC 36239 / CBS 767 / BCRC 21394 / JCM 1990 / NBRC 0083 / IGC 2968)</name>
    <name type="common">Yeast</name>
    <name type="synonym">Torulaspora hansenii</name>
    <dbReference type="NCBI Taxonomy" id="284592"/>
    <lineage>
        <taxon>Eukaryota</taxon>
        <taxon>Fungi</taxon>
        <taxon>Dikarya</taxon>
        <taxon>Ascomycota</taxon>
        <taxon>Saccharomycotina</taxon>
        <taxon>Pichiomycetes</taxon>
        <taxon>Debaryomycetaceae</taxon>
        <taxon>Debaryomyces</taxon>
    </lineage>
</organism>
<name>Q6BT94_DEBHA</name>
<dbReference type="EMBL" id="CR382136">
    <property type="protein sequence ID" value="CAG86708.2"/>
    <property type="molecule type" value="Genomic_DNA"/>
</dbReference>